<dbReference type="Gene3D" id="3.90.70.10">
    <property type="entry name" value="Cysteine proteinases"/>
    <property type="match status" value="1"/>
</dbReference>
<dbReference type="InterPro" id="IPR018200">
    <property type="entry name" value="USP_CS"/>
</dbReference>
<feature type="non-terminal residue" evidence="3">
    <location>
        <position position="1"/>
    </location>
</feature>
<evidence type="ECO:0000256" key="1">
    <source>
        <dbReference type="SAM" id="Phobius"/>
    </source>
</evidence>
<dbReference type="GO" id="GO:0016579">
    <property type="term" value="P:protein deubiquitination"/>
    <property type="evidence" value="ECO:0007669"/>
    <property type="project" value="InterPro"/>
</dbReference>
<accession>A0A8X7WWJ2</accession>
<dbReference type="InterPro" id="IPR001394">
    <property type="entry name" value="Peptidase_C19_UCH"/>
</dbReference>
<feature type="domain" description="USP" evidence="2">
    <location>
        <begin position="1"/>
        <end position="319"/>
    </location>
</feature>
<dbReference type="Proteomes" id="UP000886611">
    <property type="component" value="Unassembled WGS sequence"/>
</dbReference>
<dbReference type="PROSITE" id="PS50235">
    <property type="entry name" value="USP_3"/>
    <property type="match status" value="1"/>
</dbReference>
<keyword evidence="1" id="KW-0472">Membrane</keyword>
<keyword evidence="3" id="KW-0378">Hydrolase</keyword>
<proteinExistence type="predicted"/>
<comment type="caution">
    <text evidence="3">The sequence shown here is derived from an EMBL/GenBank/DDBJ whole genome shotgun (WGS) entry which is preliminary data.</text>
</comment>
<gene>
    <name evidence="3" type="primary">Usp37_0</name>
    <name evidence="3" type="ORF">GTO96_0018274</name>
</gene>
<dbReference type="InterPro" id="IPR028889">
    <property type="entry name" value="USP"/>
</dbReference>
<dbReference type="GO" id="GO:0004843">
    <property type="term" value="F:cysteine-type deubiquitinase activity"/>
    <property type="evidence" value="ECO:0007669"/>
    <property type="project" value="InterPro"/>
</dbReference>
<organism evidence="3 4">
    <name type="scientific">Polypterus senegalus</name>
    <name type="common">Senegal bichir</name>
    <dbReference type="NCBI Taxonomy" id="55291"/>
    <lineage>
        <taxon>Eukaryota</taxon>
        <taxon>Metazoa</taxon>
        <taxon>Chordata</taxon>
        <taxon>Craniata</taxon>
        <taxon>Vertebrata</taxon>
        <taxon>Euteleostomi</taxon>
        <taxon>Actinopterygii</taxon>
        <taxon>Polypteriformes</taxon>
        <taxon>Polypteridae</taxon>
        <taxon>Polypterus</taxon>
    </lineage>
</organism>
<dbReference type="SUPFAM" id="SSF54001">
    <property type="entry name" value="Cysteine proteinases"/>
    <property type="match status" value="1"/>
</dbReference>
<sequence length="319" mass="36268">MDFELWRTVCVKCVYLLYNSQPEEVVLYATFALLFLATIMLFAGWARRLTGMPHAMFWESRELSLELLQQQSRICAIQKKLHKELQALDLQHRSQLRLIRGQIHNKNAELLQCIRRRILRAVRKQSHALCHGKADEMPEEASNVNEVVKSDKASAMSGPQSTSSAVPPLHLSGNFAFLLDMKDSHSIDEKRKLLLAIKKNVSSQDPTFAGNRQNVRKCGDITVRQEQVNHLSVSVLPGRSLQESLDLFFKGRDSVSFSLVAVLSHIGDSSYSGHYLCDAFNEKVQAWVTYDDLSVTITKKPLIQDAWATTTYIAFYLRK</sequence>
<keyword evidence="1" id="KW-1133">Transmembrane helix</keyword>
<dbReference type="PROSITE" id="PS00973">
    <property type="entry name" value="USP_2"/>
    <property type="match status" value="1"/>
</dbReference>
<feature type="non-terminal residue" evidence="3">
    <location>
        <position position="319"/>
    </location>
</feature>
<evidence type="ECO:0000259" key="2">
    <source>
        <dbReference type="PROSITE" id="PS50235"/>
    </source>
</evidence>
<dbReference type="CDD" id="cd02257">
    <property type="entry name" value="Peptidase_C19"/>
    <property type="match status" value="1"/>
</dbReference>
<dbReference type="EMBL" id="JAATIS010007298">
    <property type="protein sequence ID" value="KAG2457983.1"/>
    <property type="molecule type" value="Genomic_DNA"/>
</dbReference>
<keyword evidence="4" id="KW-1185">Reference proteome</keyword>
<keyword evidence="1" id="KW-0812">Transmembrane</keyword>
<dbReference type="InterPro" id="IPR038765">
    <property type="entry name" value="Papain-like_cys_pep_sf"/>
</dbReference>
<dbReference type="Pfam" id="PF00443">
    <property type="entry name" value="UCH"/>
    <property type="match status" value="1"/>
</dbReference>
<evidence type="ECO:0000313" key="4">
    <source>
        <dbReference type="Proteomes" id="UP000886611"/>
    </source>
</evidence>
<name>A0A8X7WWJ2_POLSE</name>
<protein>
    <submittedName>
        <fullName evidence="3">UBP37 hydrolase</fullName>
    </submittedName>
</protein>
<reference evidence="3 4" key="1">
    <citation type="journal article" date="2021" name="Cell">
        <title>Tracing the genetic footprints of vertebrate landing in non-teleost ray-finned fishes.</title>
        <authorList>
            <person name="Bi X."/>
            <person name="Wang K."/>
            <person name="Yang L."/>
            <person name="Pan H."/>
            <person name="Jiang H."/>
            <person name="Wei Q."/>
            <person name="Fang M."/>
            <person name="Yu H."/>
            <person name="Zhu C."/>
            <person name="Cai Y."/>
            <person name="He Y."/>
            <person name="Gan X."/>
            <person name="Zeng H."/>
            <person name="Yu D."/>
            <person name="Zhu Y."/>
            <person name="Jiang H."/>
            <person name="Qiu Q."/>
            <person name="Yang H."/>
            <person name="Zhang Y.E."/>
            <person name="Wang W."/>
            <person name="Zhu M."/>
            <person name="He S."/>
            <person name="Zhang G."/>
        </authorList>
    </citation>
    <scope>NUCLEOTIDE SEQUENCE [LARGE SCALE GENOMIC DNA]</scope>
    <source>
        <strain evidence="3">Bchr_013</strain>
    </source>
</reference>
<evidence type="ECO:0000313" key="3">
    <source>
        <dbReference type="EMBL" id="KAG2457983.1"/>
    </source>
</evidence>
<dbReference type="AlphaFoldDB" id="A0A8X7WWJ2"/>
<feature type="transmembrane region" description="Helical" evidence="1">
    <location>
        <begin position="25"/>
        <end position="46"/>
    </location>
</feature>